<accession>A0AAN6Y6R0</accession>
<dbReference type="SUPFAM" id="SSF109604">
    <property type="entry name" value="HD-domain/PDEase-like"/>
    <property type="match status" value="1"/>
</dbReference>
<evidence type="ECO:0008006" key="3">
    <source>
        <dbReference type="Google" id="ProtNLM"/>
    </source>
</evidence>
<dbReference type="EMBL" id="MU858174">
    <property type="protein sequence ID" value="KAK4210447.1"/>
    <property type="molecule type" value="Genomic_DNA"/>
</dbReference>
<sequence length="211" mass="24371">MSLLTPEITAHLTTLYSSPSRHYHNLSHVESLLALLNEYRFHFQDAPAAEAAIWFHDAIYDPQTLKGDQNELQSAELAGEMLTAAGVNTEQVERVTEMIEATATHVLPCRFSEADIDTQGEARDVALFLDMDLSILGAEKLEYEWYEGMVRREYNWVGDHEWRVGRADDIEKEKEQKFIYHTDLFRGLFEDQARRNMRSSLDMLEGLPLYQ</sequence>
<reference evidence="1" key="1">
    <citation type="journal article" date="2023" name="Mol. Phylogenet. Evol.">
        <title>Genome-scale phylogeny and comparative genomics of the fungal order Sordariales.</title>
        <authorList>
            <person name="Hensen N."/>
            <person name="Bonometti L."/>
            <person name="Westerberg I."/>
            <person name="Brannstrom I.O."/>
            <person name="Guillou S."/>
            <person name="Cros-Aarteil S."/>
            <person name="Calhoun S."/>
            <person name="Haridas S."/>
            <person name="Kuo A."/>
            <person name="Mondo S."/>
            <person name="Pangilinan J."/>
            <person name="Riley R."/>
            <person name="LaButti K."/>
            <person name="Andreopoulos B."/>
            <person name="Lipzen A."/>
            <person name="Chen C."/>
            <person name="Yan M."/>
            <person name="Daum C."/>
            <person name="Ng V."/>
            <person name="Clum A."/>
            <person name="Steindorff A."/>
            <person name="Ohm R.A."/>
            <person name="Martin F."/>
            <person name="Silar P."/>
            <person name="Natvig D.O."/>
            <person name="Lalanne C."/>
            <person name="Gautier V."/>
            <person name="Ament-Velasquez S.L."/>
            <person name="Kruys A."/>
            <person name="Hutchinson M.I."/>
            <person name="Powell A.J."/>
            <person name="Barry K."/>
            <person name="Miller A.N."/>
            <person name="Grigoriev I.V."/>
            <person name="Debuchy R."/>
            <person name="Gladieux P."/>
            <person name="Hiltunen Thoren M."/>
            <person name="Johannesson H."/>
        </authorList>
    </citation>
    <scope>NUCLEOTIDE SEQUENCE</scope>
    <source>
        <strain evidence="1">PSN293</strain>
    </source>
</reference>
<comment type="caution">
    <text evidence="1">The sequence shown here is derived from an EMBL/GenBank/DDBJ whole genome shotgun (WGS) entry which is preliminary data.</text>
</comment>
<dbReference type="PANTHER" id="PTHR21174">
    <property type="match status" value="1"/>
</dbReference>
<dbReference type="InterPro" id="IPR009218">
    <property type="entry name" value="HD_phosphohydro"/>
</dbReference>
<protein>
    <recommendedName>
        <fullName evidence="3">HD domain-containing protein</fullName>
    </recommendedName>
</protein>
<dbReference type="AlphaFoldDB" id="A0AAN6Y6R0"/>
<dbReference type="Gene3D" id="1.10.3210.10">
    <property type="entry name" value="Hypothetical protein af1432"/>
    <property type="match status" value="1"/>
</dbReference>
<dbReference type="PIRSF" id="PIRSF035170">
    <property type="entry name" value="HD_phosphohydro"/>
    <property type="match status" value="1"/>
</dbReference>
<gene>
    <name evidence="1" type="ORF">QBC37DRAFT_322131</name>
</gene>
<reference evidence="1" key="2">
    <citation type="submission" date="2023-05" db="EMBL/GenBank/DDBJ databases">
        <authorList>
            <consortium name="Lawrence Berkeley National Laboratory"/>
            <person name="Steindorff A."/>
            <person name="Hensen N."/>
            <person name="Bonometti L."/>
            <person name="Westerberg I."/>
            <person name="Brannstrom I.O."/>
            <person name="Guillou S."/>
            <person name="Cros-Aarteil S."/>
            <person name="Calhoun S."/>
            <person name="Haridas S."/>
            <person name="Kuo A."/>
            <person name="Mondo S."/>
            <person name="Pangilinan J."/>
            <person name="Riley R."/>
            <person name="Labutti K."/>
            <person name="Andreopoulos B."/>
            <person name="Lipzen A."/>
            <person name="Chen C."/>
            <person name="Yanf M."/>
            <person name="Daum C."/>
            <person name="Ng V."/>
            <person name="Clum A."/>
            <person name="Ohm R."/>
            <person name="Martin F."/>
            <person name="Silar P."/>
            <person name="Natvig D."/>
            <person name="Lalanne C."/>
            <person name="Gautier V."/>
            <person name="Ament-Velasquez S.L."/>
            <person name="Kruys A."/>
            <person name="Hutchinson M.I."/>
            <person name="Powell A.J."/>
            <person name="Barry K."/>
            <person name="Miller A.N."/>
            <person name="Grigoriev I.V."/>
            <person name="Debuchy R."/>
            <person name="Gladieux P."/>
            <person name="Thoren M.H."/>
            <person name="Johannesson H."/>
        </authorList>
    </citation>
    <scope>NUCLEOTIDE SEQUENCE</scope>
    <source>
        <strain evidence="1">PSN293</strain>
    </source>
</reference>
<keyword evidence="2" id="KW-1185">Reference proteome</keyword>
<proteinExistence type="predicted"/>
<evidence type="ECO:0000313" key="1">
    <source>
        <dbReference type="EMBL" id="KAK4210447.1"/>
    </source>
</evidence>
<name>A0AAN6Y6R0_9PEZI</name>
<dbReference type="PANTHER" id="PTHR21174:SF0">
    <property type="entry name" value="HD PHOSPHOHYDROLASE FAMILY PROTEIN-RELATED"/>
    <property type="match status" value="1"/>
</dbReference>
<dbReference type="Proteomes" id="UP001301769">
    <property type="component" value="Unassembled WGS sequence"/>
</dbReference>
<evidence type="ECO:0000313" key="2">
    <source>
        <dbReference type="Proteomes" id="UP001301769"/>
    </source>
</evidence>
<organism evidence="1 2">
    <name type="scientific">Rhypophila decipiens</name>
    <dbReference type="NCBI Taxonomy" id="261697"/>
    <lineage>
        <taxon>Eukaryota</taxon>
        <taxon>Fungi</taxon>
        <taxon>Dikarya</taxon>
        <taxon>Ascomycota</taxon>
        <taxon>Pezizomycotina</taxon>
        <taxon>Sordariomycetes</taxon>
        <taxon>Sordariomycetidae</taxon>
        <taxon>Sordariales</taxon>
        <taxon>Naviculisporaceae</taxon>
        <taxon>Rhypophila</taxon>
    </lineage>
</organism>